<comment type="caution">
    <text evidence="2">The sequence shown here is derived from an EMBL/GenBank/DDBJ whole genome shotgun (WGS) entry which is preliminary data.</text>
</comment>
<organism evidence="2 3">
    <name type="scientific">Acetobacter tropicalis</name>
    <dbReference type="NCBI Taxonomy" id="104102"/>
    <lineage>
        <taxon>Bacteria</taxon>
        <taxon>Pseudomonadati</taxon>
        <taxon>Pseudomonadota</taxon>
        <taxon>Alphaproteobacteria</taxon>
        <taxon>Acetobacterales</taxon>
        <taxon>Acetobacteraceae</taxon>
        <taxon>Acetobacter</taxon>
    </lineage>
</organism>
<gene>
    <name evidence="2" type="ORF">AtDm6_1455</name>
</gene>
<dbReference type="EMBL" id="JOKM01000053">
    <property type="protein sequence ID" value="KGB24044.1"/>
    <property type="molecule type" value="Genomic_DNA"/>
</dbReference>
<name>A0A094YTU2_9PROT</name>
<sequence>METLLFLLFKKATVETRKLGEEHKMKAIRACLQCSLDRNIHNFSSDKSVRIPDDGVIEIKCEYGHHTVIIIQQEKFEILSQMAIRAIVDGYYRDAIASFSGSLERLYEFFVRTICRKHRIYDSHFATSWKEMSNQSERQLGAFIALHLLETGQPPKLLSHKNTNFRNSIIHKGTFPSRDKTVQFGQAVLDCALPLVKLLKSEAYLPTVNALGMDSICARAKPAHDRGLRTTTQCIYTLLSLSFARNQSSIEEAIAEAEEQKEREKLESEWLRRACQERG</sequence>
<keyword evidence="1" id="KW-0175">Coiled coil</keyword>
<dbReference type="Proteomes" id="UP000029448">
    <property type="component" value="Unassembled WGS sequence"/>
</dbReference>
<evidence type="ECO:0000313" key="2">
    <source>
        <dbReference type="EMBL" id="KGB24044.1"/>
    </source>
</evidence>
<dbReference type="AlphaFoldDB" id="A0A094YTU2"/>
<accession>A0A094YTU2</accession>
<proteinExistence type="predicted"/>
<feature type="coiled-coil region" evidence="1">
    <location>
        <begin position="243"/>
        <end position="274"/>
    </location>
</feature>
<keyword evidence="3" id="KW-1185">Reference proteome</keyword>
<reference evidence="2 3" key="1">
    <citation type="submission" date="2014-06" db="EMBL/GenBank/DDBJ databases">
        <title>Functional and comparative genomic analyses of the Drosophila gut microbiota identify candidate symbiosis factors.</title>
        <authorList>
            <person name="Newell P.D."/>
            <person name="Chaston J.M."/>
            <person name="Douglas A.E."/>
        </authorList>
    </citation>
    <scope>NUCLEOTIDE SEQUENCE [LARGE SCALE GENOMIC DNA]</scope>
    <source>
        <strain evidence="2 3">DmCS_006</strain>
    </source>
</reference>
<protein>
    <submittedName>
        <fullName evidence="2">Uncharacterized protein</fullName>
    </submittedName>
</protein>
<evidence type="ECO:0000256" key="1">
    <source>
        <dbReference type="SAM" id="Coils"/>
    </source>
</evidence>
<evidence type="ECO:0000313" key="3">
    <source>
        <dbReference type="Proteomes" id="UP000029448"/>
    </source>
</evidence>
<dbReference type="PATRIC" id="fig|104102.7.peg.1443"/>